<dbReference type="PIRSF" id="PIRSF039137">
    <property type="entry name" value="ABC_branched_ATPase"/>
    <property type="match status" value="1"/>
</dbReference>
<feature type="domain" description="ABC transporter" evidence="6">
    <location>
        <begin position="4"/>
        <end position="233"/>
    </location>
</feature>
<dbReference type="CDD" id="cd03224">
    <property type="entry name" value="ABC_TM1139_LivF_branched"/>
    <property type="match status" value="1"/>
</dbReference>
<reference evidence="7 8" key="1">
    <citation type="submission" date="2021-11" db="EMBL/GenBank/DDBJ databases">
        <title>Lacrimispora sp. nov. NSJ-141 isolated from human feces.</title>
        <authorList>
            <person name="Abdugheni R."/>
        </authorList>
    </citation>
    <scope>NUCLEOTIDE SEQUENCE [LARGE SCALE GENOMIC DNA]</scope>
    <source>
        <strain evidence="7 8">NSJ-141</strain>
    </source>
</reference>
<sequence length="234" mass="25458">MSILSVKDLKVRYGGIQALRGISLDVNEGEIITLIGANGAGKSTLMNSIMGLVPKAAGKITFKGEDITKKETRKIVKSGVILAPEARHIFPGFTVKDNLMLGGYFGSTSENEKELETVFTLFPILKERIHQMGGTLSGGEQQMLAIGRAMMAKPKVLMLDEPSLGLAPLIITDIFKLFGRIREMGVTIILVEQNARMALKTADRCYVIESGRIVTEDTAENLLRSDTVVKAYLG</sequence>
<accession>A0AAP2RJM9</accession>
<organism evidence="7 8">
    <name type="scientific">Lientehia hominis</name>
    <dbReference type="NCBI Taxonomy" id="2897778"/>
    <lineage>
        <taxon>Bacteria</taxon>
        <taxon>Bacillati</taxon>
        <taxon>Bacillota</taxon>
        <taxon>Clostridia</taxon>
        <taxon>Lachnospirales</taxon>
        <taxon>Lachnospiraceae</taxon>
        <taxon>Lientehia</taxon>
    </lineage>
</organism>
<dbReference type="SMART" id="SM00382">
    <property type="entry name" value="AAA"/>
    <property type="match status" value="1"/>
</dbReference>
<gene>
    <name evidence="7" type="ORF">LQE92_11390</name>
</gene>
<evidence type="ECO:0000256" key="2">
    <source>
        <dbReference type="ARBA" id="ARBA00022448"/>
    </source>
</evidence>
<dbReference type="SUPFAM" id="SSF52540">
    <property type="entry name" value="P-loop containing nucleoside triphosphate hydrolases"/>
    <property type="match status" value="1"/>
</dbReference>
<dbReference type="InterPro" id="IPR017871">
    <property type="entry name" value="ABC_transporter-like_CS"/>
</dbReference>
<dbReference type="InterPro" id="IPR030660">
    <property type="entry name" value="ABC_branched_ATPase_LivF/BraG"/>
</dbReference>
<dbReference type="EMBL" id="JAJNOR010000006">
    <property type="protein sequence ID" value="MCD2493222.1"/>
    <property type="molecule type" value="Genomic_DNA"/>
</dbReference>
<proteinExistence type="inferred from homology"/>
<evidence type="ECO:0000259" key="6">
    <source>
        <dbReference type="PROSITE" id="PS50893"/>
    </source>
</evidence>
<evidence type="ECO:0000256" key="5">
    <source>
        <dbReference type="ARBA" id="ARBA00022970"/>
    </source>
</evidence>
<dbReference type="GO" id="GO:0015807">
    <property type="term" value="P:L-amino acid transport"/>
    <property type="evidence" value="ECO:0007669"/>
    <property type="project" value="TreeGrafter"/>
</dbReference>
<name>A0AAP2RJM9_9FIRM</name>
<dbReference type="InterPro" id="IPR003439">
    <property type="entry name" value="ABC_transporter-like_ATP-bd"/>
</dbReference>
<keyword evidence="4 7" id="KW-0067">ATP-binding</keyword>
<comment type="caution">
    <text evidence="7">The sequence shown here is derived from an EMBL/GenBank/DDBJ whole genome shotgun (WGS) entry which is preliminary data.</text>
</comment>
<keyword evidence="8" id="KW-1185">Reference proteome</keyword>
<dbReference type="GO" id="GO:0005524">
    <property type="term" value="F:ATP binding"/>
    <property type="evidence" value="ECO:0007669"/>
    <property type="project" value="UniProtKB-KW"/>
</dbReference>
<dbReference type="GO" id="GO:0015658">
    <property type="term" value="F:branched-chain amino acid transmembrane transporter activity"/>
    <property type="evidence" value="ECO:0007669"/>
    <property type="project" value="InterPro"/>
</dbReference>
<evidence type="ECO:0000313" key="7">
    <source>
        <dbReference type="EMBL" id="MCD2493222.1"/>
    </source>
</evidence>
<dbReference type="Proteomes" id="UP001299265">
    <property type="component" value="Unassembled WGS sequence"/>
</dbReference>
<dbReference type="Pfam" id="PF00005">
    <property type="entry name" value="ABC_tran"/>
    <property type="match status" value="1"/>
</dbReference>
<keyword evidence="5" id="KW-0029">Amino-acid transport</keyword>
<evidence type="ECO:0000256" key="3">
    <source>
        <dbReference type="ARBA" id="ARBA00022741"/>
    </source>
</evidence>
<dbReference type="PROSITE" id="PS50893">
    <property type="entry name" value="ABC_TRANSPORTER_2"/>
    <property type="match status" value="1"/>
</dbReference>
<dbReference type="PANTHER" id="PTHR43820:SF4">
    <property type="entry name" value="HIGH-AFFINITY BRANCHED-CHAIN AMINO ACID TRANSPORT ATP-BINDING PROTEIN LIVF"/>
    <property type="match status" value="1"/>
</dbReference>
<evidence type="ECO:0000256" key="4">
    <source>
        <dbReference type="ARBA" id="ARBA00022840"/>
    </source>
</evidence>
<evidence type="ECO:0000313" key="8">
    <source>
        <dbReference type="Proteomes" id="UP001299265"/>
    </source>
</evidence>
<keyword evidence="3" id="KW-0547">Nucleotide-binding</keyword>
<dbReference type="GO" id="GO:0016887">
    <property type="term" value="F:ATP hydrolysis activity"/>
    <property type="evidence" value="ECO:0007669"/>
    <property type="project" value="InterPro"/>
</dbReference>
<dbReference type="PANTHER" id="PTHR43820">
    <property type="entry name" value="HIGH-AFFINITY BRANCHED-CHAIN AMINO ACID TRANSPORT ATP-BINDING PROTEIN LIVF"/>
    <property type="match status" value="1"/>
</dbReference>
<keyword evidence="2" id="KW-0813">Transport</keyword>
<evidence type="ECO:0000256" key="1">
    <source>
        <dbReference type="ARBA" id="ARBA00005417"/>
    </source>
</evidence>
<dbReference type="InterPro" id="IPR003593">
    <property type="entry name" value="AAA+_ATPase"/>
</dbReference>
<comment type="similarity">
    <text evidence="1">Belongs to the ABC transporter superfamily.</text>
</comment>
<dbReference type="AlphaFoldDB" id="A0AAP2RJM9"/>
<dbReference type="Gene3D" id="3.40.50.300">
    <property type="entry name" value="P-loop containing nucleotide triphosphate hydrolases"/>
    <property type="match status" value="1"/>
</dbReference>
<dbReference type="PROSITE" id="PS00211">
    <property type="entry name" value="ABC_TRANSPORTER_1"/>
    <property type="match status" value="1"/>
</dbReference>
<protein>
    <submittedName>
        <fullName evidence="7">ABC transporter ATP-binding protein</fullName>
    </submittedName>
</protein>
<dbReference type="InterPro" id="IPR052156">
    <property type="entry name" value="BCAA_Transport_ATP-bd_LivF"/>
</dbReference>
<dbReference type="InterPro" id="IPR027417">
    <property type="entry name" value="P-loop_NTPase"/>
</dbReference>
<dbReference type="RefSeq" id="WP_231063080.1">
    <property type="nucleotide sequence ID" value="NZ_JAJNOR010000006.1"/>
</dbReference>